<proteinExistence type="predicted"/>
<comment type="caution">
    <text evidence="3">The sequence shown here is derived from an EMBL/GenBank/DDBJ whole genome shotgun (WGS) entry which is preliminary data.</text>
</comment>
<protein>
    <submittedName>
        <fullName evidence="3">Protein ssh4</fullName>
    </submittedName>
</protein>
<name>A0A369J0W4_HYPMA</name>
<organism evidence="3 4">
    <name type="scientific">Hypsizygus marmoreus</name>
    <name type="common">White beech mushroom</name>
    <name type="synonym">Agaricus marmoreus</name>
    <dbReference type="NCBI Taxonomy" id="39966"/>
    <lineage>
        <taxon>Eukaryota</taxon>
        <taxon>Fungi</taxon>
        <taxon>Dikarya</taxon>
        <taxon>Basidiomycota</taxon>
        <taxon>Agaricomycotina</taxon>
        <taxon>Agaricomycetes</taxon>
        <taxon>Agaricomycetidae</taxon>
        <taxon>Agaricales</taxon>
        <taxon>Tricholomatineae</taxon>
        <taxon>Lyophyllaceae</taxon>
        <taxon>Hypsizygus</taxon>
    </lineage>
</organism>
<dbReference type="STRING" id="39966.A0A369J0W4"/>
<dbReference type="SMART" id="SM00449">
    <property type="entry name" value="SPRY"/>
    <property type="match status" value="1"/>
</dbReference>
<dbReference type="SUPFAM" id="SSF49899">
    <property type="entry name" value="Concanavalin A-like lectins/glucanases"/>
    <property type="match status" value="1"/>
</dbReference>
<dbReference type="Proteomes" id="UP000076154">
    <property type="component" value="Unassembled WGS sequence"/>
</dbReference>
<dbReference type="Gene3D" id="2.60.120.920">
    <property type="match status" value="1"/>
</dbReference>
<evidence type="ECO:0000259" key="2">
    <source>
        <dbReference type="PROSITE" id="PS50188"/>
    </source>
</evidence>
<dbReference type="EMBL" id="LUEZ02000096">
    <property type="protein sequence ID" value="RDB14770.1"/>
    <property type="molecule type" value="Genomic_DNA"/>
</dbReference>
<sequence length="304" mass="33594">MSFFKSLKNKISEHNGAQGSYQEPPKWAPAPEKPHQYGLRNEAPAAEYEAAEKFCQQYPPQAPRLVCSDVVDRINAIGCKAWGIEPSTSPRFAGCVQNASDRKDVSTCRVQTTAECKDICLLSDLPITAGLYDIQGKTGVYYELYIRKMEGLIAIGTACRPYPAWRLPGWNRLSAGLHLDDLRKFFEDPDGGRDYTDTITSIRSGDTVGCGYEFASGTLFFTYNGIRLPPAFTGIYLPRQSHDVFAAIGVEGDCDFEVNFGGDVFKWKEGNEWAWRVEGHAGRLNGSSGGVDDELPTYHDAGGY</sequence>
<reference evidence="3" key="1">
    <citation type="submission" date="2018-04" db="EMBL/GenBank/DDBJ databases">
        <title>Whole genome sequencing of Hypsizygus marmoreus.</title>
        <authorList>
            <person name="Choi I.-G."/>
            <person name="Min B."/>
            <person name="Kim J.-G."/>
            <person name="Kim S."/>
            <person name="Oh Y.-L."/>
            <person name="Kong W.-S."/>
            <person name="Park H."/>
            <person name="Jeong J."/>
            <person name="Song E.-S."/>
        </authorList>
    </citation>
    <scope>NUCLEOTIDE SEQUENCE [LARGE SCALE GENOMIC DNA]</scope>
    <source>
        <strain evidence="3">51987-8</strain>
    </source>
</reference>
<dbReference type="InterPro" id="IPR003877">
    <property type="entry name" value="SPRY_dom"/>
</dbReference>
<accession>A0A369J0W4</accession>
<dbReference type="PROSITE" id="PS50188">
    <property type="entry name" value="B302_SPRY"/>
    <property type="match status" value="1"/>
</dbReference>
<dbReference type="AlphaFoldDB" id="A0A369J0W4"/>
<dbReference type="OrthoDB" id="258495at2759"/>
<evidence type="ECO:0000313" key="3">
    <source>
        <dbReference type="EMBL" id="RDB14770.1"/>
    </source>
</evidence>
<dbReference type="Pfam" id="PF00622">
    <property type="entry name" value="SPRY"/>
    <property type="match status" value="1"/>
</dbReference>
<evidence type="ECO:0000313" key="4">
    <source>
        <dbReference type="Proteomes" id="UP000076154"/>
    </source>
</evidence>
<dbReference type="PANTHER" id="PTHR12864">
    <property type="entry name" value="RAN BINDING PROTEIN 9-RELATED"/>
    <property type="match status" value="1"/>
</dbReference>
<gene>
    <name evidence="3" type="primary">ssh4_1</name>
    <name evidence="3" type="ORF">Hypma_016523</name>
</gene>
<dbReference type="InterPro" id="IPR013320">
    <property type="entry name" value="ConA-like_dom_sf"/>
</dbReference>
<keyword evidence="4" id="KW-1185">Reference proteome</keyword>
<dbReference type="InterPro" id="IPR001870">
    <property type="entry name" value="B30.2/SPRY"/>
</dbReference>
<evidence type="ECO:0000256" key="1">
    <source>
        <dbReference type="SAM" id="MobiDB-lite"/>
    </source>
</evidence>
<dbReference type="InterPro" id="IPR043136">
    <property type="entry name" value="B30.2/SPRY_sf"/>
</dbReference>
<dbReference type="InterPro" id="IPR050618">
    <property type="entry name" value="Ubq-SigPath_Reg"/>
</dbReference>
<feature type="domain" description="B30.2/SPRY" evidence="2">
    <location>
        <begin position="62"/>
        <end position="265"/>
    </location>
</feature>
<feature type="region of interest" description="Disordered" evidence="1">
    <location>
        <begin position="14"/>
        <end position="35"/>
    </location>
</feature>
<dbReference type="InParanoid" id="A0A369J0W4"/>